<dbReference type="InterPro" id="IPR011251">
    <property type="entry name" value="Luciferase-like_dom"/>
</dbReference>
<feature type="compositionally biased region" description="Basic and acidic residues" evidence="5">
    <location>
        <begin position="276"/>
        <end position="290"/>
    </location>
</feature>
<evidence type="ECO:0000256" key="3">
    <source>
        <dbReference type="ARBA" id="ARBA00023002"/>
    </source>
</evidence>
<dbReference type="RefSeq" id="WP_210155372.1">
    <property type="nucleotide sequence ID" value="NZ_JAFCNB010000004.1"/>
</dbReference>
<keyword evidence="1" id="KW-0285">Flavoprotein</keyword>
<dbReference type="PANTHER" id="PTHR42847:SF4">
    <property type="entry name" value="ALKANESULFONATE MONOOXYGENASE-RELATED"/>
    <property type="match status" value="1"/>
</dbReference>
<evidence type="ECO:0000313" key="8">
    <source>
        <dbReference type="Proteomes" id="UP000674234"/>
    </source>
</evidence>
<dbReference type="EMBL" id="JAFCNB010000004">
    <property type="protein sequence ID" value="MBP2704072.1"/>
    <property type="molecule type" value="Genomic_DNA"/>
</dbReference>
<reference evidence="7" key="1">
    <citation type="submission" date="2021-02" db="EMBL/GenBank/DDBJ databases">
        <title>Draft genome sequence of Microbispora sp. RL4-1S isolated from rice leaves in Thailand.</title>
        <authorList>
            <person name="Muangham S."/>
            <person name="Duangmal K."/>
        </authorList>
    </citation>
    <scope>NUCLEOTIDE SEQUENCE</scope>
    <source>
        <strain evidence="7">RL4-1S</strain>
    </source>
</reference>
<dbReference type="InterPro" id="IPR019921">
    <property type="entry name" value="Lucif-like_OxRdtase_Rv2161c"/>
</dbReference>
<keyword evidence="3" id="KW-0560">Oxidoreductase</keyword>
<feature type="domain" description="Luciferase-like" evidence="6">
    <location>
        <begin position="14"/>
        <end position="235"/>
    </location>
</feature>
<evidence type="ECO:0000256" key="5">
    <source>
        <dbReference type="SAM" id="MobiDB-lite"/>
    </source>
</evidence>
<evidence type="ECO:0000256" key="1">
    <source>
        <dbReference type="ARBA" id="ARBA00022630"/>
    </source>
</evidence>
<evidence type="ECO:0000256" key="2">
    <source>
        <dbReference type="ARBA" id="ARBA00022643"/>
    </source>
</evidence>
<accession>A0A940WHF6</accession>
<dbReference type="GO" id="GO:0046306">
    <property type="term" value="P:alkanesulfonate catabolic process"/>
    <property type="evidence" value="ECO:0007669"/>
    <property type="project" value="TreeGrafter"/>
</dbReference>
<gene>
    <name evidence="7" type="ORF">JOL79_09650</name>
</gene>
<dbReference type="Gene3D" id="3.20.20.30">
    <property type="entry name" value="Luciferase-like domain"/>
    <property type="match status" value="1"/>
</dbReference>
<keyword evidence="8" id="KW-1185">Reference proteome</keyword>
<dbReference type="Proteomes" id="UP000674234">
    <property type="component" value="Unassembled WGS sequence"/>
</dbReference>
<keyword evidence="2" id="KW-0288">FMN</keyword>
<dbReference type="SUPFAM" id="SSF51679">
    <property type="entry name" value="Bacterial luciferase-like"/>
    <property type="match status" value="1"/>
</dbReference>
<evidence type="ECO:0000256" key="4">
    <source>
        <dbReference type="ARBA" id="ARBA00023033"/>
    </source>
</evidence>
<evidence type="ECO:0000313" key="7">
    <source>
        <dbReference type="EMBL" id="MBP2704072.1"/>
    </source>
</evidence>
<proteinExistence type="predicted"/>
<organism evidence="7 8">
    <name type="scientific">Microbispora oryzae</name>
    <dbReference type="NCBI Taxonomy" id="2806554"/>
    <lineage>
        <taxon>Bacteria</taxon>
        <taxon>Bacillati</taxon>
        <taxon>Actinomycetota</taxon>
        <taxon>Actinomycetes</taxon>
        <taxon>Streptosporangiales</taxon>
        <taxon>Streptosporangiaceae</taxon>
        <taxon>Microbispora</taxon>
    </lineage>
</organism>
<evidence type="ECO:0000259" key="6">
    <source>
        <dbReference type="Pfam" id="PF00296"/>
    </source>
</evidence>
<feature type="region of interest" description="Disordered" evidence="5">
    <location>
        <begin position="266"/>
        <end position="297"/>
    </location>
</feature>
<sequence>MKIGFGVPVAGSWATPDNMKQVARRAEELGYDGLWNFQRLLYVEGLPPTYRSVHDPLVQLSYLAAVTERIRLGVAVLNLPFFAPALLAKQLATLQEVSGGRLDAGLGLGSQEHELVAVGVPKERRGRRADEYLELLHRLLAGGPVEHRGEFYQVPASEFAPAPAIAPPLLLGGSARPALERAGRLADGWISSSRADLSAIDQQIEIVREAARQAGRDPGALRFIVRGVTLVRDEDGGPLTGSYDKIRRDVEALAAKGITEVFHDLNFDPEIGSPDADPRESMRRAEEALRELAPSAG</sequence>
<name>A0A940WHF6_9ACTN</name>
<dbReference type="InterPro" id="IPR050172">
    <property type="entry name" value="SsuD_RutA_monooxygenase"/>
</dbReference>
<dbReference type="NCBIfam" id="TIGR03619">
    <property type="entry name" value="F420_Rv2161c"/>
    <property type="match status" value="1"/>
</dbReference>
<comment type="caution">
    <text evidence="7">The sequence shown here is derived from an EMBL/GenBank/DDBJ whole genome shotgun (WGS) entry which is preliminary data.</text>
</comment>
<keyword evidence="4" id="KW-0503">Monooxygenase</keyword>
<dbReference type="GO" id="GO:0008726">
    <property type="term" value="F:alkanesulfonate monooxygenase activity"/>
    <property type="evidence" value="ECO:0007669"/>
    <property type="project" value="TreeGrafter"/>
</dbReference>
<dbReference type="InterPro" id="IPR036661">
    <property type="entry name" value="Luciferase-like_sf"/>
</dbReference>
<dbReference type="AlphaFoldDB" id="A0A940WHF6"/>
<dbReference type="PANTHER" id="PTHR42847">
    <property type="entry name" value="ALKANESULFONATE MONOOXYGENASE"/>
    <property type="match status" value="1"/>
</dbReference>
<dbReference type="Pfam" id="PF00296">
    <property type="entry name" value="Bac_luciferase"/>
    <property type="match status" value="1"/>
</dbReference>
<protein>
    <submittedName>
        <fullName evidence="7">LLM class flavin-dependent oxidoreductase</fullName>
    </submittedName>
</protein>